<feature type="compositionally biased region" description="Polar residues" evidence="4">
    <location>
        <begin position="84"/>
        <end position="93"/>
    </location>
</feature>
<keyword evidence="6" id="KW-0378">Hydrolase</keyword>
<dbReference type="GO" id="GO:0006307">
    <property type="term" value="P:DNA alkylation repair"/>
    <property type="evidence" value="ECO:0007669"/>
    <property type="project" value="TreeGrafter"/>
</dbReference>
<keyword evidence="6" id="KW-0326">Glycosidase</keyword>
<dbReference type="GO" id="GO:0032993">
    <property type="term" value="C:protein-DNA complex"/>
    <property type="evidence" value="ECO:0007669"/>
    <property type="project" value="TreeGrafter"/>
</dbReference>
<dbReference type="PANTHER" id="PTHR43003">
    <property type="entry name" value="DNA-3-METHYLADENINE GLYCOSYLASE"/>
    <property type="match status" value="1"/>
</dbReference>
<reference evidence="6 7" key="1">
    <citation type="submission" date="2016-12" db="EMBL/GenBank/DDBJ databases">
        <title>The genomes of Aspergillus section Nigri reveals drivers in fungal speciation.</title>
        <authorList>
            <consortium name="DOE Joint Genome Institute"/>
            <person name="Vesth T.C."/>
            <person name="Nybo J."/>
            <person name="Theobald S."/>
            <person name="Brandl J."/>
            <person name="Frisvad J.C."/>
            <person name="Nielsen K.F."/>
            <person name="Lyhne E.K."/>
            <person name="Kogle M.E."/>
            <person name="Kuo A."/>
            <person name="Riley R."/>
            <person name="Clum A."/>
            <person name="Nolan M."/>
            <person name="Lipzen A."/>
            <person name="Salamov A."/>
            <person name="Henrissat B."/>
            <person name="Wiebenga A."/>
            <person name="De Vries R.P."/>
            <person name="Grigoriev I.V."/>
            <person name="Mortensen U.H."/>
            <person name="Andersen M.R."/>
            <person name="Baker S.E."/>
        </authorList>
    </citation>
    <scope>NUCLEOTIDE SEQUENCE [LARGE SCALE GENOMIC DNA]</scope>
    <source>
        <strain evidence="6 7">CBS 117.55</strain>
    </source>
</reference>
<name>A0A317WIN2_9EURO</name>
<dbReference type="STRING" id="1448321.A0A317WIN2"/>
<dbReference type="PANTHER" id="PTHR43003:SF5">
    <property type="entry name" value="DNA-3-METHYLADENINE GLYCOSYLASE"/>
    <property type="match status" value="1"/>
</dbReference>
<dbReference type="GO" id="GO:0043916">
    <property type="term" value="F:DNA-7-methylguanine glycosylase activity"/>
    <property type="evidence" value="ECO:0007669"/>
    <property type="project" value="TreeGrafter"/>
</dbReference>
<evidence type="ECO:0000256" key="4">
    <source>
        <dbReference type="SAM" id="MobiDB-lite"/>
    </source>
</evidence>
<dbReference type="Proteomes" id="UP000247233">
    <property type="component" value="Unassembled WGS sequence"/>
</dbReference>
<comment type="caution">
    <text evidence="6">The sequence shown here is derived from an EMBL/GenBank/DDBJ whole genome shotgun (WGS) entry which is preliminary data.</text>
</comment>
<evidence type="ECO:0000313" key="6">
    <source>
        <dbReference type="EMBL" id="PWY86233.1"/>
    </source>
</evidence>
<sequence>MTLRRSARLSAVPNNSIPLLQPAVQAKRAIKTTNPNGISKTRKPSATARGKKKARNLNPEHPPLTSAPKPQPQSKTPPPLPSTNIWDPSPTNQTTRRLHSTPPPPPLNRPVEPHLTNATLLTPHGSSLVAYPAGTEDASPSKTGRPRPTATTGTLLEQAVAHLIATDPRLEPVIKQHPCLLFTPEGLAEQIDPFRSLVCSIIGQQVSGAAAKSIRDRFVALFDVDGHTGAGAGAGFPSPGDIIKKDIDTLRTAGLSQRKAEYIHGLSEKFAAGELSARMLLNASDEELVEKLTAVRGLGKWSVEMFACFALKRTDVFSTGDLGVQRGCAVFMGKDVSKLKGKGGGKFKYMPEKDMLELAAKFAPYRSLFMWYMWRVTDVNIAVLSS</sequence>
<dbReference type="SMART" id="SM00478">
    <property type="entry name" value="ENDO3c"/>
    <property type="match status" value="1"/>
</dbReference>
<dbReference type="GO" id="GO:0032131">
    <property type="term" value="F:alkylated DNA binding"/>
    <property type="evidence" value="ECO:0007669"/>
    <property type="project" value="TreeGrafter"/>
</dbReference>
<dbReference type="Gene3D" id="1.10.340.30">
    <property type="entry name" value="Hypothetical protein, domain 2"/>
    <property type="match status" value="1"/>
</dbReference>
<dbReference type="InterPro" id="IPR011257">
    <property type="entry name" value="DNA_glycosylase"/>
</dbReference>
<dbReference type="InterPro" id="IPR051912">
    <property type="entry name" value="Alkylbase_DNA_Glycosylase/TA"/>
</dbReference>
<organism evidence="6 7">
    <name type="scientific">Aspergillus heteromorphus CBS 117.55</name>
    <dbReference type="NCBI Taxonomy" id="1448321"/>
    <lineage>
        <taxon>Eukaryota</taxon>
        <taxon>Fungi</taxon>
        <taxon>Dikarya</taxon>
        <taxon>Ascomycota</taxon>
        <taxon>Pezizomycotina</taxon>
        <taxon>Eurotiomycetes</taxon>
        <taxon>Eurotiomycetidae</taxon>
        <taxon>Eurotiales</taxon>
        <taxon>Aspergillaceae</taxon>
        <taxon>Aspergillus</taxon>
        <taxon>Aspergillus subgen. Circumdati</taxon>
    </lineage>
</organism>
<proteinExistence type="inferred from homology"/>
<evidence type="ECO:0000256" key="1">
    <source>
        <dbReference type="ARBA" id="ARBA00010817"/>
    </source>
</evidence>
<dbReference type="VEuPathDB" id="FungiDB:BO70DRAFT_395343"/>
<dbReference type="SUPFAM" id="SSF48150">
    <property type="entry name" value="DNA-glycosylase"/>
    <property type="match status" value="1"/>
</dbReference>
<dbReference type="OrthoDB" id="415889at2759"/>
<dbReference type="GO" id="GO:0008725">
    <property type="term" value="F:DNA-3-methyladenine glycosylase activity"/>
    <property type="evidence" value="ECO:0007669"/>
    <property type="project" value="TreeGrafter"/>
</dbReference>
<dbReference type="Gene3D" id="1.10.1670.40">
    <property type="match status" value="1"/>
</dbReference>
<dbReference type="GO" id="GO:0005634">
    <property type="term" value="C:nucleus"/>
    <property type="evidence" value="ECO:0007669"/>
    <property type="project" value="TreeGrafter"/>
</dbReference>
<keyword evidence="7" id="KW-1185">Reference proteome</keyword>
<dbReference type="CDD" id="cd00056">
    <property type="entry name" value="ENDO3c"/>
    <property type="match status" value="1"/>
</dbReference>
<dbReference type="GO" id="GO:0006285">
    <property type="term" value="P:base-excision repair, AP site formation"/>
    <property type="evidence" value="ECO:0007669"/>
    <property type="project" value="UniProtKB-ARBA"/>
</dbReference>
<protein>
    <submittedName>
        <fullName evidence="6">3-methyladenine DNA glycosidase</fullName>
    </submittedName>
</protein>
<dbReference type="GeneID" id="37068763"/>
<dbReference type="RefSeq" id="XP_025400785.1">
    <property type="nucleotide sequence ID" value="XM_025546526.1"/>
</dbReference>
<evidence type="ECO:0000256" key="2">
    <source>
        <dbReference type="ARBA" id="ARBA00022763"/>
    </source>
</evidence>
<dbReference type="EMBL" id="MSFL01000008">
    <property type="protein sequence ID" value="PWY86233.1"/>
    <property type="molecule type" value="Genomic_DNA"/>
</dbReference>
<dbReference type="AlphaFoldDB" id="A0A317WIN2"/>
<dbReference type="InterPro" id="IPR003265">
    <property type="entry name" value="HhH-GPD_domain"/>
</dbReference>
<accession>A0A317WIN2</accession>
<feature type="domain" description="HhH-GPD" evidence="5">
    <location>
        <begin position="202"/>
        <end position="378"/>
    </location>
</feature>
<dbReference type="Pfam" id="PF00730">
    <property type="entry name" value="HhH-GPD"/>
    <property type="match status" value="1"/>
</dbReference>
<feature type="compositionally biased region" description="Pro residues" evidence="4">
    <location>
        <begin position="69"/>
        <end position="81"/>
    </location>
</feature>
<dbReference type="FunFam" id="1.10.340.30:FF:000004">
    <property type="entry name" value="DNA-3-methyladenine glycosylase II"/>
    <property type="match status" value="1"/>
</dbReference>
<comment type="similarity">
    <text evidence="1">Belongs to the alkylbase DNA glycosidase AlkA family.</text>
</comment>
<evidence type="ECO:0000259" key="5">
    <source>
        <dbReference type="SMART" id="SM00478"/>
    </source>
</evidence>
<gene>
    <name evidence="6" type="ORF">BO70DRAFT_395343</name>
</gene>
<feature type="region of interest" description="Disordered" evidence="4">
    <location>
        <begin position="1"/>
        <end position="150"/>
    </location>
</feature>
<keyword evidence="3" id="KW-0234">DNA repair</keyword>
<keyword evidence="2" id="KW-0227">DNA damage</keyword>
<evidence type="ECO:0000313" key="7">
    <source>
        <dbReference type="Proteomes" id="UP000247233"/>
    </source>
</evidence>
<evidence type="ECO:0000256" key="3">
    <source>
        <dbReference type="ARBA" id="ARBA00023204"/>
    </source>
</evidence>